<dbReference type="RefSeq" id="WP_094984527.1">
    <property type="nucleotide sequence ID" value="NZ_NHNI01000001.1"/>
</dbReference>
<dbReference type="PANTHER" id="PTHR30289">
    <property type="entry name" value="UNCHARACTERIZED PROTEIN YBCL-RELATED"/>
    <property type="match status" value="1"/>
</dbReference>
<dbReference type="SUPFAM" id="SSF49777">
    <property type="entry name" value="PEBP-like"/>
    <property type="match status" value="1"/>
</dbReference>
<dbReference type="PANTHER" id="PTHR30289:SF1">
    <property type="entry name" value="PEBP (PHOSPHATIDYLETHANOLAMINE-BINDING PROTEIN) FAMILY PROTEIN"/>
    <property type="match status" value="1"/>
</dbReference>
<protein>
    <submittedName>
        <fullName evidence="2">Phosphatidylethanolamine-binding protein</fullName>
    </submittedName>
</protein>
<dbReference type="NCBIfam" id="TIGR00481">
    <property type="entry name" value="YbhB/YbcL family Raf kinase inhibitor-like protein"/>
    <property type="match status" value="1"/>
</dbReference>
<keyword evidence="3" id="KW-1185">Reference proteome</keyword>
<reference evidence="3" key="1">
    <citation type="submission" date="2017-05" db="EMBL/GenBank/DDBJ databases">
        <authorList>
            <person name="Barney B.M."/>
        </authorList>
    </citation>
    <scope>NUCLEOTIDE SEQUENCE [LARGE SCALE GENOMIC DNA]</scope>
    <source>
        <strain evidence="3">PSBB022</strain>
    </source>
</reference>
<dbReference type="CDD" id="cd00865">
    <property type="entry name" value="PEBP_bact_arch"/>
    <property type="match status" value="1"/>
</dbReference>
<evidence type="ECO:0000313" key="2">
    <source>
        <dbReference type="EMBL" id="OZY87018.1"/>
    </source>
</evidence>
<name>A0A266QAW3_9GAMM</name>
<dbReference type="Pfam" id="PF01161">
    <property type="entry name" value="PBP"/>
    <property type="match status" value="1"/>
</dbReference>
<keyword evidence="1" id="KW-0732">Signal</keyword>
<evidence type="ECO:0000313" key="3">
    <source>
        <dbReference type="Proteomes" id="UP000216101"/>
    </source>
</evidence>
<proteinExistence type="predicted"/>
<organism evidence="2 3">
    <name type="scientific">Cellvibrio mixtus</name>
    <dbReference type="NCBI Taxonomy" id="39650"/>
    <lineage>
        <taxon>Bacteria</taxon>
        <taxon>Pseudomonadati</taxon>
        <taxon>Pseudomonadota</taxon>
        <taxon>Gammaproteobacteria</taxon>
        <taxon>Cellvibrionales</taxon>
        <taxon>Cellvibrionaceae</taxon>
        <taxon>Cellvibrio</taxon>
    </lineage>
</organism>
<accession>A0A266QAW3</accession>
<dbReference type="EMBL" id="NHNI01000001">
    <property type="protein sequence ID" value="OZY87018.1"/>
    <property type="molecule type" value="Genomic_DNA"/>
</dbReference>
<dbReference type="InterPro" id="IPR036610">
    <property type="entry name" value="PEBP-like_sf"/>
</dbReference>
<evidence type="ECO:0000256" key="1">
    <source>
        <dbReference type="SAM" id="SignalP"/>
    </source>
</evidence>
<gene>
    <name evidence="2" type="ORF">CBP51_08525</name>
</gene>
<dbReference type="InterPro" id="IPR005247">
    <property type="entry name" value="YbhB_YbcL/LppC-like"/>
</dbReference>
<dbReference type="Proteomes" id="UP000216101">
    <property type="component" value="Unassembled WGS sequence"/>
</dbReference>
<dbReference type="InterPro" id="IPR008914">
    <property type="entry name" value="PEBP"/>
</dbReference>
<sequence length="187" mass="19515">MIKKALLHTALGIAGSLFVSAAMAADFQLSSPSIKPNSTLTADQVFNGFGCTGKNISPELVWSNAPAGTKSFALTVYDPDAPTGSGWWHWVAYNIPANTTKIAAGAGTVDGKNLPAGTEQGRTDFGSTGFGGACPPVGDKPHRYIFTLHALSTDKLEIPEGATAALVGYMINANRIGQTSFTAYYGR</sequence>
<dbReference type="AlphaFoldDB" id="A0A266QAW3"/>
<comment type="caution">
    <text evidence="2">The sequence shown here is derived from an EMBL/GenBank/DDBJ whole genome shotgun (WGS) entry which is preliminary data.</text>
</comment>
<feature type="signal peptide" evidence="1">
    <location>
        <begin position="1"/>
        <end position="24"/>
    </location>
</feature>
<feature type="chain" id="PRO_5013261110" evidence="1">
    <location>
        <begin position="25"/>
        <end position="187"/>
    </location>
</feature>
<dbReference type="Gene3D" id="3.90.280.10">
    <property type="entry name" value="PEBP-like"/>
    <property type="match status" value="1"/>
</dbReference>